<dbReference type="EMBL" id="JAPUUL010001519">
    <property type="protein sequence ID" value="KAJ8127200.1"/>
    <property type="molecule type" value="Genomic_DNA"/>
</dbReference>
<sequence length="67" mass="7393">MALRPRKRASNVLNDSNESQRPIMEIPIPIETVTSRLRRFYASSSQVNSSSEDPGPIERGRGHTAAG</sequence>
<keyword evidence="2" id="KW-1185">Reference proteome</keyword>
<gene>
    <name evidence="1" type="ORF">O1611_g6436</name>
</gene>
<organism evidence="1 2">
    <name type="scientific">Lasiodiplodia mahajangana</name>
    <dbReference type="NCBI Taxonomy" id="1108764"/>
    <lineage>
        <taxon>Eukaryota</taxon>
        <taxon>Fungi</taxon>
        <taxon>Dikarya</taxon>
        <taxon>Ascomycota</taxon>
        <taxon>Pezizomycotina</taxon>
        <taxon>Dothideomycetes</taxon>
        <taxon>Dothideomycetes incertae sedis</taxon>
        <taxon>Botryosphaeriales</taxon>
        <taxon>Botryosphaeriaceae</taxon>
        <taxon>Lasiodiplodia</taxon>
    </lineage>
</organism>
<dbReference type="Proteomes" id="UP001153332">
    <property type="component" value="Unassembled WGS sequence"/>
</dbReference>
<evidence type="ECO:0000313" key="1">
    <source>
        <dbReference type="EMBL" id="KAJ8127200.1"/>
    </source>
</evidence>
<reference evidence="1" key="1">
    <citation type="submission" date="2022-12" db="EMBL/GenBank/DDBJ databases">
        <title>Genome Sequence of Lasiodiplodia mahajangana.</title>
        <authorList>
            <person name="Buettner E."/>
        </authorList>
    </citation>
    <scope>NUCLEOTIDE SEQUENCE</scope>
    <source>
        <strain evidence="1">VT137</strain>
    </source>
</reference>
<proteinExistence type="predicted"/>
<name>A0ACC2JIA2_9PEZI</name>
<comment type="caution">
    <text evidence="1">The sequence shown here is derived from an EMBL/GenBank/DDBJ whole genome shotgun (WGS) entry which is preliminary data.</text>
</comment>
<accession>A0ACC2JIA2</accession>
<protein>
    <submittedName>
        <fullName evidence="1">Uncharacterized protein</fullName>
    </submittedName>
</protein>
<evidence type="ECO:0000313" key="2">
    <source>
        <dbReference type="Proteomes" id="UP001153332"/>
    </source>
</evidence>